<evidence type="ECO:0000313" key="4">
    <source>
        <dbReference type="Proteomes" id="UP000237230"/>
    </source>
</evidence>
<evidence type="ECO:0000256" key="1">
    <source>
        <dbReference type="ARBA" id="ARBA00023125"/>
    </source>
</evidence>
<comment type="caution">
    <text evidence="3">The sequence shown here is derived from an EMBL/GenBank/DDBJ whole genome shotgun (WGS) entry which is preliminary data.</text>
</comment>
<dbReference type="InterPro" id="IPR000551">
    <property type="entry name" value="MerR-type_HTH_dom"/>
</dbReference>
<dbReference type="CDD" id="cd04784">
    <property type="entry name" value="HTH_CadR-PbrR"/>
    <property type="match status" value="1"/>
</dbReference>
<dbReference type="PANTHER" id="PTHR30204">
    <property type="entry name" value="REDOX-CYCLING DRUG-SENSING TRANSCRIPTIONAL ACTIVATOR SOXR"/>
    <property type="match status" value="1"/>
</dbReference>
<protein>
    <submittedName>
        <fullName evidence="3">Cd(II)/Pb(II)-responsive transcriptional regulator</fullName>
    </submittedName>
</protein>
<dbReference type="InterPro" id="IPR009061">
    <property type="entry name" value="DNA-bd_dom_put_sf"/>
</dbReference>
<dbReference type="AlphaFoldDB" id="A0A2S3WU82"/>
<reference evidence="3 4" key="1">
    <citation type="submission" date="2016-08" db="EMBL/GenBank/DDBJ databases">
        <authorList>
            <person name="Seilhamer J.J."/>
        </authorList>
    </citation>
    <scope>NUCLEOTIDE SEQUENCE [LARGE SCALE GENOMIC DNA]</scope>
    <source>
        <strain evidence="3 4">KH-21-114</strain>
    </source>
</reference>
<proteinExistence type="predicted"/>
<sequence>MKIGQLAKISNCQVVTIRYYEREGLLPDPARSGGNYRLYSQQHVDRLAFIRNCRTLDMTLEEIRRLLSYRDRPSSSCAGVNELVDKHIQHVRDRIACLQVLQLQLVELRQSCNDGREAAACQILQQLTVSQ</sequence>
<dbReference type="SUPFAM" id="SSF46955">
    <property type="entry name" value="Putative DNA-binding domain"/>
    <property type="match status" value="1"/>
</dbReference>
<reference evidence="3 4" key="2">
    <citation type="submission" date="2018-03" db="EMBL/GenBank/DDBJ databases">
        <title>Draft genome of Pseudomonas putida strain KH-21-114.</title>
        <authorList>
            <person name="Yoshizawa S."/>
            <person name="Khan N.H."/>
            <person name="Nishimura M."/>
            <person name="Chiura H.X."/>
            <person name="Ogura Y."/>
            <person name="Hayashi T."/>
            <person name="Kogure K."/>
        </authorList>
    </citation>
    <scope>NUCLEOTIDE SEQUENCE [LARGE SCALE GENOMIC DNA]</scope>
    <source>
        <strain evidence="3 4">KH-21-114</strain>
    </source>
</reference>
<dbReference type="GO" id="GO:0046872">
    <property type="term" value="F:metal ion binding"/>
    <property type="evidence" value="ECO:0007669"/>
    <property type="project" value="InterPro"/>
</dbReference>
<keyword evidence="1" id="KW-0238">DNA-binding</keyword>
<accession>A0A2S3WU82</accession>
<dbReference type="PRINTS" id="PR00040">
    <property type="entry name" value="HTHMERR"/>
</dbReference>
<organism evidence="3 4">
    <name type="scientific">Pseudomonas putida</name>
    <name type="common">Arthrobacter siderocapsulatus</name>
    <dbReference type="NCBI Taxonomy" id="303"/>
    <lineage>
        <taxon>Bacteria</taxon>
        <taxon>Pseudomonadati</taxon>
        <taxon>Pseudomonadota</taxon>
        <taxon>Gammaproteobacteria</taxon>
        <taxon>Pseudomonadales</taxon>
        <taxon>Pseudomonadaceae</taxon>
        <taxon>Pseudomonas</taxon>
    </lineage>
</organism>
<dbReference type="RefSeq" id="WP_054884819.1">
    <property type="nucleotide sequence ID" value="NZ_JADTWD010000049.1"/>
</dbReference>
<dbReference type="Gene3D" id="1.10.1660.10">
    <property type="match status" value="1"/>
</dbReference>
<name>A0A2S3WU82_PSEPU</name>
<dbReference type="InterPro" id="IPR047057">
    <property type="entry name" value="MerR_fam"/>
</dbReference>
<dbReference type="PANTHER" id="PTHR30204:SF92">
    <property type="entry name" value="HTH-TYPE TRANSCRIPTIONAL REGULATOR ZNTR"/>
    <property type="match status" value="1"/>
</dbReference>
<dbReference type="OrthoDB" id="9808480at2"/>
<dbReference type="GO" id="GO:0045893">
    <property type="term" value="P:positive regulation of DNA-templated transcription"/>
    <property type="evidence" value="ECO:0007669"/>
    <property type="project" value="InterPro"/>
</dbReference>
<dbReference type="Pfam" id="PF13411">
    <property type="entry name" value="MerR_1"/>
    <property type="match status" value="1"/>
</dbReference>
<dbReference type="NCBIfam" id="TIGR02047">
    <property type="entry name" value="CadR-PbrR"/>
    <property type="match status" value="1"/>
</dbReference>
<dbReference type="SMART" id="SM00422">
    <property type="entry name" value="HTH_MERR"/>
    <property type="match status" value="1"/>
</dbReference>
<dbReference type="Proteomes" id="UP000237230">
    <property type="component" value="Unassembled WGS sequence"/>
</dbReference>
<feature type="domain" description="HTH merR-type" evidence="2">
    <location>
        <begin position="1"/>
        <end position="69"/>
    </location>
</feature>
<evidence type="ECO:0000313" key="3">
    <source>
        <dbReference type="EMBL" id="POG04923.1"/>
    </source>
</evidence>
<dbReference type="GO" id="GO:0003677">
    <property type="term" value="F:DNA binding"/>
    <property type="evidence" value="ECO:0007669"/>
    <property type="project" value="UniProtKB-KW"/>
</dbReference>
<gene>
    <name evidence="3" type="ORF">BGP84_18665</name>
</gene>
<dbReference type="GO" id="GO:0003700">
    <property type="term" value="F:DNA-binding transcription factor activity"/>
    <property type="evidence" value="ECO:0007669"/>
    <property type="project" value="InterPro"/>
</dbReference>
<dbReference type="EMBL" id="MINH01000021">
    <property type="protein sequence ID" value="POG04923.1"/>
    <property type="molecule type" value="Genomic_DNA"/>
</dbReference>
<dbReference type="PROSITE" id="PS50937">
    <property type="entry name" value="HTH_MERR_2"/>
    <property type="match status" value="1"/>
</dbReference>
<dbReference type="InterPro" id="IPR011791">
    <property type="entry name" value="CadR-PbrR"/>
</dbReference>
<evidence type="ECO:0000259" key="2">
    <source>
        <dbReference type="PROSITE" id="PS50937"/>
    </source>
</evidence>